<keyword evidence="3" id="KW-1185">Reference proteome</keyword>
<dbReference type="AlphaFoldDB" id="A0A974SJV5"/>
<sequence length="300" mass="34059">MATQLDGQERPRTFRIELVQPPSPKKTFADRLKDIGVIGIVGALLAALFGTVFQYSRWLVEQQLARNADDFKIATHTFNTLAADLAKAQTLQETLFFTYDSATSPANPQQLKFLRKRGADIYPLYEEQRLALRQKMDSLLFDVQRHLDWASDPKSRDFTAATGGSRDPLSYGKLKRADFDCLSKRSMPHFPDEKLLGVEKFDSFDVDWRSIKHHLIVYNYCFRQIHDQIEAVRVWAGLSGDADMQAAALDIEKLKQKLDNNVQRLNGISMLGLIQVERVRELNTPPGVLNFLRLAVTGSS</sequence>
<dbReference type="RefSeq" id="WP_203195745.1">
    <property type="nucleotide sequence ID" value="NZ_CP063362.1"/>
</dbReference>
<gene>
    <name evidence="2" type="ORF">EZH22_11430</name>
</gene>
<protein>
    <submittedName>
        <fullName evidence="2">Uncharacterized protein</fullName>
    </submittedName>
</protein>
<evidence type="ECO:0000313" key="3">
    <source>
        <dbReference type="Proteomes" id="UP000596427"/>
    </source>
</evidence>
<evidence type="ECO:0000256" key="1">
    <source>
        <dbReference type="SAM" id="Phobius"/>
    </source>
</evidence>
<accession>A0A974SJV5</accession>
<organism evidence="2 3">
    <name type="scientific">Xanthobacter dioxanivorans</name>
    <dbReference type="NCBI Taxonomy" id="2528964"/>
    <lineage>
        <taxon>Bacteria</taxon>
        <taxon>Pseudomonadati</taxon>
        <taxon>Pseudomonadota</taxon>
        <taxon>Alphaproteobacteria</taxon>
        <taxon>Hyphomicrobiales</taxon>
        <taxon>Xanthobacteraceae</taxon>
        <taxon>Xanthobacter</taxon>
    </lineage>
</organism>
<reference evidence="2 3" key="1">
    <citation type="submission" date="2020-10" db="EMBL/GenBank/DDBJ databases">
        <title>Degradation of 1,4-Dioxane by Xanthobacter sp. YN2, via a Novel Group-2 Soluble Di-Iron Monooxygenase.</title>
        <authorList>
            <person name="Ma F."/>
            <person name="Wang Y."/>
            <person name="Yang J."/>
            <person name="Guo H."/>
            <person name="Su D."/>
            <person name="Yu L."/>
        </authorList>
    </citation>
    <scope>NUCLEOTIDE SEQUENCE [LARGE SCALE GENOMIC DNA]</scope>
    <source>
        <strain evidence="2 3">YN2</strain>
    </source>
</reference>
<keyword evidence="1" id="KW-1133">Transmembrane helix</keyword>
<dbReference type="Proteomes" id="UP000596427">
    <property type="component" value="Chromosome"/>
</dbReference>
<feature type="transmembrane region" description="Helical" evidence="1">
    <location>
        <begin position="35"/>
        <end position="55"/>
    </location>
</feature>
<dbReference type="EMBL" id="CP063362">
    <property type="protein sequence ID" value="QRG08831.1"/>
    <property type="molecule type" value="Genomic_DNA"/>
</dbReference>
<keyword evidence="1" id="KW-0812">Transmembrane</keyword>
<name>A0A974SJV5_9HYPH</name>
<proteinExistence type="predicted"/>
<evidence type="ECO:0000313" key="2">
    <source>
        <dbReference type="EMBL" id="QRG08831.1"/>
    </source>
</evidence>
<dbReference type="KEGG" id="xdi:EZH22_11430"/>
<keyword evidence="1" id="KW-0472">Membrane</keyword>